<keyword evidence="2" id="KW-0472">Membrane</keyword>
<organism evidence="3 4">
    <name type="scientific">Fusarium sarcochroum</name>
    <dbReference type="NCBI Taxonomy" id="1208366"/>
    <lineage>
        <taxon>Eukaryota</taxon>
        <taxon>Fungi</taxon>
        <taxon>Dikarya</taxon>
        <taxon>Ascomycota</taxon>
        <taxon>Pezizomycotina</taxon>
        <taxon>Sordariomycetes</taxon>
        <taxon>Hypocreomycetidae</taxon>
        <taxon>Hypocreales</taxon>
        <taxon>Nectriaceae</taxon>
        <taxon>Fusarium</taxon>
        <taxon>Fusarium lateritium species complex</taxon>
    </lineage>
</organism>
<gene>
    <name evidence="3" type="ORF">FSARC_6383</name>
</gene>
<dbReference type="Proteomes" id="UP000622797">
    <property type="component" value="Unassembled WGS sequence"/>
</dbReference>
<feature type="transmembrane region" description="Helical" evidence="2">
    <location>
        <begin position="105"/>
        <end position="135"/>
    </location>
</feature>
<feature type="region of interest" description="Disordered" evidence="1">
    <location>
        <begin position="1"/>
        <end position="20"/>
    </location>
</feature>
<evidence type="ECO:0000256" key="1">
    <source>
        <dbReference type="SAM" id="MobiDB-lite"/>
    </source>
</evidence>
<protein>
    <submittedName>
        <fullName evidence="3">Uncharacterized protein</fullName>
    </submittedName>
</protein>
<keyword evidence="2" id="KW-1133">Transmembrane helix</keyword>
<keyword evidence="4" id="KW-1185">Reference proteome</keyword>
<feature type="transmembrane region" description="Helical" evidence="2">
    <location>
        <begin position="26"/>
        <end position="48"/>
    </location>
</feature>
<dbReference type="OrthoDB" id="4502894at2759"/>
<dbReference type="AlphaFoldDB" id="A0A8H4TXA7"/>
<feature type="region of interest" description="Disordered" evidence="1">
    <location>
        <begin position="138"/>
        <end position="200"/>
    </location>
</feature>
<accession>A0A8H4TXA7</accession>
<reference evidence="3" key="1">
    <citation type="journal article" date="2020" name="BMC Genomics">
        <title>Correction to: Identification and distribution of gene clusters required for synthesis of sphingolipid metabolism inhibitors in diverse species of the filamentous fungus Fusarium.</title>
        <authorList>
            <person name="Kim H.S."/>
            <person name="Lohmar J.M."/>
            <person name="Busman M."/>
            <person name="Brown D.W."/>
            <person name="Naumann T.A."/>
            <person name="Divon H.H."/>
            <person name="Lysoe E."/>
            <person name="Uhlig S."/>
            <person name="Proctor R.H."/>
        </authorList>
    </citation>
    <scope>NUCLEOTIDE SEQUENCE</scope>
    <source>
        <strain evidence="3">NRRL 20472</strain>
    </source>
</reference>
<evidence type="ECO:0000313" key="4">
    <source>
        <dbReference type="Proteomes" id="UP000622797"/>
    </source>
</evidence>
<dbReference type="EMBL" id="JABEXW010000323">
    <property type="protein sequence ID" value="KAF4965863.1"/>
    <property type="molecule type" value="Genomic_DNA"/>
</dbReference>
<feature type="compositionally biased region" description="Basic and acidic residues" evidence="1">
    <location>
        <begin position="141"/>
        <end position="161"/>
    </location>
</feature>
<name>A0A8H4TXA7_9HYPO</name>
<reference evidence="3" key="2">
    <citation type="submission" date="2020-05" db="EMBL/GenBank/DDBJ databases">
        <authorList>
            <person name="Kim H.-S."/>
            <person name="Proctor R.H."/>
            <person name="Brown D.W."/>
        </authorList>
    </citation>
    <scope>NUCLEOTIDE SEQUENCE</scope>
    <source>
        <strain evidence="3">NRRL 20472</strain>
    </source>
</reference>
<keyword evidence="2" id="KW-0812">Transmembrane</keyword>
<sequence length="200" mass="21793">MSDSLPTSTIVAATSSDQPSPTVSPFILAFDIIVAIFNFIFSFNWSLLFSRLFTIVTFPFRLIIIPLSFVTNVLLTVFAPAIYLFSYGVAGVRAVWAFLASLEPLYTFFGAAAGVGILAGIGLAISSSLITSYLGMQGDESTSRRSTSKDGLLESSSRRDSQSSGTELDWQWLDSSSQRRRPASGLLSQTIHEEDDDSEY</sequence>
<evidence type="ECO:0000313" key="3">
    <source>
        <dbReference type="EMBL" id="KAF4965863.1"/>
    </source>
</evidence>
<feature type="transmembrane region" description="Helical" evidence="2">
    <location>
        <begin position="60"/>
        <end position="85"/>
    </location>
</feature>
<comment type="caution">
    <text evidence="3">The sequence shown here is derived from an EMBL/GenBank/DDBJ whole genome shotgun (WGS) entry which is preliminary data.</text>
</comment>
<evidence type="ECO:0000256" key="2">
    <source>
        <dbReference type="SAM" id="Phobius"/>
    </source>
</evidence>
<proteinExistence type="predicted"/>